<dbReference type="Pfam" id="PF10727">
    <property type="entry name" value="Rossmann-like"/>
    <property type="match status" value="1"/>
</dbReference>
<protein>
    <submittedName>
        <fullName evidence="3">DUF2520 domain-containing protein</fullName>
    </submittedName>
</protein>
<gene>
    <name evidence="3" type="ORF">V0U79_05245</name>
</gene>
<proteinExistence type="predicted"/>
<evidence type="ECO:0000313" key="3">
    <source>
        <dbReference type="EMBL" id="MEE2525764.1"/>
    </source>
</evidence>
<dbReference type="RefSeq" id="WP_330198428.1">
    <property type="nucleotide sequence ID" value="NZ_JAZDRP010000003.1"/>
</dbReference>
<dbReference type="InterPro" id="IPR036291">
    <property type="entry name" value="NAD(P)-bd_dom_sf"/>
</dbReference>
<name>A0ABU7LR15_9PROT</name>
<keyword evidence="4" id="KW-1185">Reference proteome</keyword>
<dbReference type="Pfam" id="PF10728">
    <property type="entry name" value="DUF2520"/>
    <property type="match status" value="1"/>
</dbReference>
<dbReference type="EMBL" id="JAZDRP010000003">
    <property type="protein sequence ID" value="MEE2525764.1"/>
    <property type="molecule type" value="Genomic_DNA"/>
</dbReference>
<dbReference type="InterPro" id="IPR037108">
    <property type="entry name" value="TM1727-like_C_sf"/>
</dbReference>
<dbReference type="Proteomes" id="UP001354971">
    <property type="component" value="Unassembled WGS sequence"/>
</dbReference>
<dbReference type="SUPFAM" id="SSF51735">
    <property type="entry name" value="NAD(P)-binding Rossmann-fold domains"/>
    <property type="match status" value="1"/>
</dbReference>
<evidence type="ECO:0000313" key="4">
    <source>
        <dbReference type="Proteomes" id="UP001354971"/>
    </source>
</evidence>
<comment type="caution">
    <text evidence="3">The sequence shown here is derived from an EMBL/GenBank/DDBJ whole genome shotgun (WGS) entry which is preliminary data.</text>
</comment>
<dbReference type="Gene3D" id="3.40.50.720">
    <property type="entry name" value="NAD(P)-binding Rossmann-like Domain"/>
    <property type="match status" value="1"/>
</dbReference>
<dbReference type="InterPro" id="IPR008927">
    <property type="entry name" value="6-PGluconate_DH-like_C_sf"/>
</dbReference>
<evidence type="ECO:0000259" key="2">
    <source>
        <dbReference type="Pfam" id="PF10728"/>
    </source>
</evidence>
<dbReference type="PANTHER" id="PTHR40459">
    <property type="entry name" value="CONSERVED HYPOTHETICAL ALANINE AND LEUCINE RICH PROTEIN"/>
    <property type="match status" value="1"/>
</dbReference>
<organism evidence="3 4">
    <name type="scientific">Hyphobacterium lacteum</name>
    <dbReference type="NCBI Taxonomy" id="3116575"/>
    <lineage>
        <taxon>Bacteria</taxon>
        <taxon>Pseudomonadati</taxon>
        <taxon>Pseudomonadota</taxon>
        <taxon>Alphaproteobacteria</taxon>
        <taxon>Maricaulales</taxon>
        <taxon>Maricaulaceae</taxon>
        <taxon>Hyphobacterium</taxon>
    </lineage>
</organism>
<accession>A0ABU7LR15</accession>
<dbReference type="InterPro" id="IPR019665">
    <property type="entry name" value="OxRdtase/DH_put_Rossmann_dom"/>
</dbReference>
<dbReference type="InterPro" id="IPR018931">
    <property type="entry name" value="DUF2520"/>
</dbReference>
<reference evidence="3 4" key="1">
    <citation type="submission" date="2024-01" db="EMBL/GenBank/DDBJ databases">
        <title>Hyphobacterium bacterium isolated from marine sediment.</title>
        <authorList>
            <person name="Zhao S."/>
        </authorList>
    </citation>
    <scope>NUCLEOTIDE SEQUENCE [LARGE SCALE GENOMIC DNA]</scope>
    <source>
        <strain evidence="4">HN65</strain>
    </source>
</reference>
<evidence type="ECO:0000259" key="1">
    <source>
        <dbReference type="Pfam" id="PF10727"/>
    </source>
</evidence>
<dbReference type="PANTHER" id="PTHR40459:SF1">
    <property type="entry name" value="CONSERVED HYPOTHETICAL ALANINE AND LEUCINE RICH PROTEIN"/>
    <property type="match status" value="1"/>
</dbReference>
<feature type="domain" description="DUF2520" evidence="2">
    <location>
        <begin position="133"/>
        <end position="262"/>
    </location>
</feature>
<dbReference type="Gene3D" id="1.10.1040.20">
    <property type="entry name" value="ProC-like, C-terminal domain"/>
    <property type="match status" value="1"/>
</dbReference>
<feature type="domain" description="Putative oxidoreductase/dehydrogenase Rossmann-like" evidence="1">
    <location>
        <begin position="4"/>
        <end position="115"/>
    </location>
</feature>
<sequence>MKQLAIIGPGKVGRSLARLFHESRVFGIGALIASRAETVREAATFIGAGIEGGSIGDADIILVAVPDPVLESTITELARDALKPGAIIAHCSGALGTDLFEGLSDKSVRTVCAHPVKAFSDPERSARTFAGTMITLQGEASARAEMAEAFRAIGGQTLDLPDGTDRTLYHAAIVFMANHLPTLVQAGLETFEQAGMSREDGLAITGPILRDTLEAVLEKGPAAALTGPVARGDAMTVARHLEKLSHADTDLAALYAALARATADLSAEKGDAAVESLLAIRELTKPG</sequence>
<dbReference type="SUPFAM" id="SSF48179">
    <property type="entry name" value="6-phosphogluconate dehydrogenase C-terminal domain-like"/>
    <property type="match status" value="1"/>
</dbReference>